<evidence type="ECO:0000256" key="4">
    <source>
        <dbReference type="ARBA" id="ARBA00022989"/>
    </source>
</evidence>
<comment type="caution">
    <text evidence="7">The sequence shown here is derived from an EMBL/GenBank/DDBJ whole genome shotgun (WGS) entry which is preliminary data.</text>
</comment>
<dbReference type="FunFam" id="1.20.1260.100:FF:000001">
    <property type="entry name" value="translocator protein 2"/>
    <property type="match status" value="1"/>
</dbReference>
<dbReference type="AlphaFoldDB" id="A0A2P7B1C6"/>
<dbReference type="Pfam" id="PF03073">
    <property type="entry name" value="TspO_MBR"/>
    <property type="match status" value="1"/>
</dbReference>
<dbReference type="GO" id="GO:0016020">
    <property type="term" value="C:membrane"/>
    <property type="evidence" value="ECO:0007669"/>
    <property type="project" value="UniProtKB-SubCell"/>
</dbReference>
<evidence type="ECO:0000256" key="3">
    <source>
        <dbReference type="ARBA" id="ARBA00022692"/>
    </source>
</evidence>
<dbReference type="GO" id="GO:0016301">
    <property type="term" value="F:kinase activity"/>
    <property type="evidence" value="ECO:0007669"/>
    <property type="project" value="UniProtKB-KW"/>
</dbReference>
<dbReference type="Proteomes" id="UP000241158">
    <property type="component" value="Unassembled WGS sequence"/>
</dbReference>
<gene>
    <name evidence="7" type="ORF">CU100_06130</name>
</gene>
<keyword evidence="4 6" id="KW-1133">Transmembrane helix</keyword>
<keyword evidence="7" id="KW-0418">Kinase</keyword>
<keyword evidence="5 6" id="KW-0472">Membrane</keyword>
<sequence>MSRSQALPLFLVLVVGGGLAIGYVTLPGEWYAGLAKPAFNPPNWVFAPVWTILYVLIAIAGWRVWDRGLSFPQALWWAQLALNFLWSPTFFGFQQMGLALLVIVLLLVTIAGFIKATWNAERISAVLFIPYLLWVAFATLLNASLWWLNAS</sequence>
<dbReference type="GO" id="GO:0033013">
    <property type="term" value="P:tetrapyrrole metabolic process"/>
    <property type="evidence" value="ECO:0007669"/>
    <property type="project" value="UniProtKB-ARBA"/>
</dbReference>
<accession>A0A2P7B1C6</accession>
<proteinExistence type="inferred from homology"/>
<name>A0A2P7B1C6_9HYPH</name>
<dbReference type="OrthoDB" id="9795496at2"/>
<dbReference type="CDD" id="cd15904">
    <property type="entry name" value="TSPO_MBR"/>
    <property type="match status" value="1"/>
</dbReference>
<evidence type="ECO:0000256" key="6">
    <source>
        <dbReference type="SAM" id="Phobius"/>
    </source>
</evidence>
<dbReference type="PANTHER" id="PTHR10057:SF0">
    <property type="entry name" value="TRANSLOCATOR PROTEIN"/>
    <property type="match status" value="1"/>
</dbReference>
<feature type="transmembrane region" description="Helical" evidence="6">
    <location>
        <begin position="97"/>
        <end position="114"/>
    </location>
</feature>
<dbReference type="EMBL" id="PGGN01000001">
    <property type="protein sequence ID" value="PSH60269.1"/>
    <property type="molecule type" value="Genomic_DNA"/>
</dbReference>
<organism evidence="7 8">
    <name type="scientific">Phyllobacterium endophyticum</name>
    <dbReference type="NCBI Taxonomy" id="1149773"/>
    <lineage>
        <taxon>Bacteria</taxon>
        <taxon>Pseudomonadati</taxon>
        <taxon>Pseudomonadota</taxon>
        <taxon>Alphaproteobacteria</taxon>
        <taxon>Hyphomicrobiales</taxon>
        <taxon>Phyllobacteriaceae</taxon>
        <taxon>Phyllobacterium</taxon>
    </lineage>
</organism>
<feature type="transmembrane region" description="Helical" evidence="6">
    <location>
        <begin position="74"/>
        <end position="91"/>
    </location>
</feature>
<dbReference type="PANTHER" id="PTHR10057">
    <property type="entry name" value="PERIPHERAL-TYPE BENZODIAZEPINE RECEPTOR"/>
    <property type="match status" value="1"/>
</dbReference>
<dbReference type="Gene3D" id="1.20.1260.100">
    <property type="entry name" value="TspO/MBR protein"/>
    <property type="match status" value="1"/>
</dbReference>
<evidence type="ECO:0000313" key="8">
    <source>
        <dbReference type="Proteomes" id="UP000241158"/>
    </source>
</evidence>
<feature type="transmembrane region" description="Helical" evidence="6">
    <location>
        <begin position="44"/>
        <end position="62"/>
    </location>
</feature>
<keyword evidence="3 6" id="KW-0812">Transmembrane</keyword>
<keyword evidence="7" id="KW-0808">Transferase</keyword>
<keyword evidence="8" id="KW-1185">Reference proteome</keyword>
<evidence type="ECO:0000256" key="2">
    <source>
        <dbReference type="ARBA" id="ARBA00007524"/>
    </source>
</evidence>
<comment type="subcellular location">
    <subcellularLocation>
        <location evidence="1">Membrane</location>
        <topology evidence="1">Multi-pass membrane protein</topology>
    </subcellularLocation>
</comment>
<evidence type="ECO:0000256" key="1">
    <source>
        <dbReference type="ARBA" id="ARBA00004141"/>
    </source>
</evidence>
<evidence type="ECO:0000313" key="7">
    <source>
        <dbReference type="EMBL" id="PSH60269.1"/>
    </source>
</evidence>
<feature type="transmembrane region" description="Helical" evidence="6">
    <location>
        <begin position="126"/>
        <end position="148"/>
    </location>
</feature>
<evidence type="ECO:0000256" key="5">
    <source>
        <dbReference type="ARBA" id="ARBA00023136"/>
    </source>
</evidence>
<reference evidence="8" key="1">
    <citation type="submission" date="2017-11" db="EMBL/GenBank/DDBJ databases">
        <authorList>
            <person name="Kuznetsova I."/>
            <person name="Sazanova A."/>
            <person name="Chirak E."/>
            <person name="Safronova V."/>
            <person name="Willems A."/>
        </authorList>
    </citation>
    <scope>NUCLEOTIDE SEQUENCE [LARGE SCALE GENOMIC DNA]</scope>
    <source>
        <strain evidence="8">PEPV15</strain>
    </source>
</reference>
<comment type="similarity">
    <text evidence="2">Belongs to the TspO/BZRP family.</text>
</comment>
<dbReference type="InterPro" id="IPR004307">
    <property type="entry name" value="TspO_MBR"/>
</dbReference>
<dbReference type="RefSeq" id="WP_106715584.1">
    <property type="nucleotide sequence ID" value="NZ_JACHXT010000004.1"/>
</dbReference>
<dbReference type="PIRSF" id="PIRSF005859">
    <property type="entry name" value="PBR"/>
    <property type="match status" value="1"/>
</dbReference>
<dbReference type="InterPro" id="IPR038330">
    <property type="entry name" value="TspO/MBR-related_sf"/>
</dbReference>
<protein>
    <submittedName>
        <fullName evidence="7">Sensor histidine kinase</fullName>
    </submittedName>
</protein>